<feature type="coiled-coil region" evidence="1">
    <location>
        <begin position="141"/>
        <end position="200"/>
    </location>
</feature>
<dbReference type="Gene3D" id="1.20.5.340">
    <property type="match status" value="1"/>
</dbReference>
<keyword evidence="3" id="KW-1133">Transmembrane helix</keyword>
<evidence type="ECO:0000256" key="3">
    <source>
        <dbReference type="SAM" id="Phobius"/>
    </source>
</evidence>
<evidence type="ECO:0008006" key="6">
    <source>
        <dbReference type="Google" id="ProtNLM"/>
    </source>
</evidence>
<keyword evidence="3" id="KW-0472">Membrane</keyword>
<sequence length="263" mass="29217">MPNNFDGDFPPIKLDQEDRDAYQKARTQSKIKSTSTDDTPSAPAPKSNGFLVSIALLVALGSSGACYWLYTQNAALNKQVIGSEQRIEDLEQRLSATGEEMDQSAVAMQVKVSELSEKSEELWRQMDKLWASAWRRNQSDIKELATNVQALENNLNGRTNDLASDIATNNTNFTVLQEQLNKQRQTFEDIDRQIASLAKQDSGVERQFGDIKAKLIAVDQVTSAISRRLGELEKWQNQQKSKSPVSANVPVATTSLPSTKPNN</sequence>
<protein>
    <recommendedName>
        <fullName evidence="6">Chromosome partition protein Smc</fullName>
    </recommendedName>
</protein>
<evidence type="ECO:0000256" key="1">
    <source>
        <dbReference type="SAM" id="Coils"/>
    </source>
</evidence>
<accession>A0ABT3A4E5</accession>
<name>A0ABT3A4E5_9ALTE</name>
<comment type="caution">
    <text evidence="4">The sequence shown here is derived from an EMBL/GenBank/DDBJ whole genome shotgun (WGS) entry which is preliminary data.</text>
</comment>
<reference evidence="4 5" key="1">
    <citation type="submission" date="2022-10" db="EMBL/GenBank/DDBJ databases">
        <title>Aestuariibacter sp. AA17 isolated from Montipora capitata coral fragment.</title>
        <authorList>
            <person name="Emsley S.A."/>
            <person name="Pfannmuller K.M."/>
            <person name="Loughran R.M."/>
            <person name="Shlafstein M."/>
            <person name="Papke E."/>
            <person name="Saw J.H."/>
            <person name="Ushijima B."/>
            <person name="Videau P."/>
        </authorList>
    </citation>
    <scope>NUCLEOTIDE SEQUENCE [LARGE SCALE GENOMIC DNA]</scope>
    <source>
        <strain evidence="4 5">AA17</strain>
    </source>
</reference>
<evidence type="ECO:0000256" key="2">
    <source>
        <dbReference type="SAM" id="MobiDB-lite"/>
    </source>
</evidence>
<feature type="coiled-coil region" evidence="1">
    <location>
        <begin position="73"/>
        <end position="100"/>
    </location>
</feature>
<proteinExistence type="predicted"/>
<feature type="compositionally biased region" description="Polar residues" evidence="2">
    <location>
        <begin position="25"/>
        <end position="39"/>
    </location>
</feature>
<organism evidence="4 5">
    <name type="scientific">Fluctibacter corallii</name>
    <dbReference type="NCBI Taxonomy" id="2984329"/>
    <lineage>
        <taxon>Bacteria</taxon>
        <taxon>Pseudomonadati</taxon>
        <taxon>Pseudomonadota</taxon>
        <taxon>Gammaproteobacteria</taxon>
        <taxon>Alteromonadales</taxon>
        <taxon>Alteromonadaceae</taxon>
        <taxon>Fluctibacter</taxon>
    </lineage>
</organism>
<evidence type="ECO:0000313" key="5">
    <source>
        <dbReference type="Proteomes" id="UP001652504"/>
    </source>
</evidence>
<keyword evidence="5" id="KW-1185">Reference proteome</keyword>
<feature type="region of interest" description="Disordered" evidence="2">
    <location>
        <begin position="233"/>
        <end position="263"/>
    </location>
</feature>
<dbReference type="Proteomes" id="UP001652504">
    <property type="component" value="Unassembled WGS sequence"/>
</dbReference>
<feature type="compositionally biased region" description="Polar residues" evidence="2">
    <location>
        <begin position="235"/>
        <end position="263"/>
    </location>
</feature>
<gene>
    <name evidence="4" type="ORF">OE749_00210</name>
</gene>
<keyword evidence="3" id="KW-0812">Transmembrane</keyword>
<evidence type="ECO:0000313" key="4">
    <source>
        <dbReference type="EMBL" id="MCV2883117.1"/>
    </source>
</evidence>
<dbReference type="EMBL" id="JAOWKX010000001">
    <property type="protein sequence ID" value="MCV2883117.1"/>
    <property type="molecule type" value="Genomic_DNA"/>
</dbReference>
<feature type="region of interest" description="Disordered" evidence="2">
    <location>
        <begin position="1"/>
        <end position="45"/>
    </location>
</feature>
<feature type="transmembrane region" description="Helical" evidence="3">
    <location>
        <begin position="50"/>
        <end position="70"/>
    </location>
</feature>
<keyword evidence="1" id="KW-0175">Coiled coil</keyword>
<dbReference type="RefSeq" id="WP_263710323.1">
    <property type="nucleotide sequence ID" value="NZ_JAOWKX010000001.1"/>
</dbReference>
<feature type="compositionally biased region" description="Basic and acidic residues" evidence="2">
    <location>
        <begin position="14"/>
        <end position="23"/>
    </location>
</feature>